<dbReference type="InterPro" id="IPR036388">
    <property type="entry name" value="WH-like_DNA-bd_sf"/>
</dbReference>
<dbReference type="NCBIfam" id="TIGR02937">
    <property type="entry name" value="sigma70-ECF"/>
    <property type="match status" value="1"/>
</dbReference>
<dbReference type="InterPro" id="IPR013325">
    <property type="entry name" value="RNA_pol_sigma_r2"/>
</dbReference>
<evidence type="ECO:0000256" key="1">
    <source>
        <dbReference type="ARBA" id="ARBA00010641"/>
    </source>
</evidence>
<dbReference type="NCBIfam" id="TIGR02985">
    <property type="entry name" value="Sig70_bacteroi1"/>
    <property type="match status" value="1"/>
</dbReference>
<comment type="caution">
    <text evidence="7">The sequence shown here is derived from an EMBL/GenBank/DDBJ whole genome shotgun (WGS) entry which is preliminary data.</text>
</comment>
<dbReference type="InterPro" id="IPR013249">
    <property type="entry name" value="RNA_pol_sigma70_r4_t2"/>
</dbReference>
<keyword evidence="2" id="KW-0805">Transcription regulation</keyword>
<proteinExistence type="inferred from homology"/>
<dbReference type="Pfam" id="PF04542">
    <property type="entry name" value="Sigma70_r2"/>
    <property type="match status" value="1"/>
</dbReference>
<accession>A0ABP8M097</accession>
<keyword evidence="8" id="KW-1185">Reference proteome</keyword>
<evidence type="ECO:0000313" key="8">
    <source>
        <dbReference type="Proteomes" id="UP001501508"/>
    </source>
</evidence>
<evidence type="ECO:0000256" key="3">
    <source>
        <dbReference type="ARBA" id="ARBA00023082"/>
    </source>
</evidence>
<reference evidence="8" key="1">
    <citation type="journal article" date="2019" name="Int. J. Syst. Evol. Microbiol.">
        <title>The Global Catalogue of Microorganisms (GCM) 10K type strain sequencing project: providing services to taxonomists for standard genome sequencing and annotation.</title>
        <authorList>
            <consortium name="The Broad Institute Genomics Platform"/>
            <consortium name="The Broad Institute Genome Sequencing Center for Infectious Disease"/>
            <person name="Wu L."/>
            <person name="Ma J."/>
        </authorList>
    </citation>
    <scope>NUCLEOTIDE SEQUENCE [LARGE SCALE GENOMIC DNA]</scope>
    <source>
        <strain evidence="8">JCM 31920</strain>
    </source>
</reference>
<dbReference type="Pfam" id="PF08281">
    <property type="entry name" value="Sigma70_r4_2"/>
    <property type="match status" value="1"/>
</dbReference>
<dbReference type="PANTHER" id="PTHR43133:SF46">
    <property type="entry name" value="RNA POLYMERASE SIGMA-70 FACTOR ECF SUBFAMILY"/>
    <property type="match status" value="1"/>
</dbReference>
<dbReference type="SUPFAM" id="SSF88659">
    <property type="entry name" value="Sigma3 and sigma4 domains of RNA polymerase sigma factors"/>
    <property type="match status" value="1"/>
</dbReference>
<dbReference type="SUPFAM" id="SSF88946">
    <property type="entry name" value="Sigma2 domain of RNA polymerase sigma factors"/>
    <property type="match status" value="1"/>
</dbReference>
<comment type="similarity">
    <text evidence="1">Belongs to the sigma-70 factor family. ECF subfamily.</text>
</comment>
<evidence type="ECO:0000259" key="6">
    <source>
        <dbReference type="Pfam" id="PF08281"/>
    </source>
</evidence>
<feature type="domain" description="RNA polymerase sigma factor 70 region 4 type 2" evidence="6">
    <location>
        <begin position="122"/>
        <end position="170"/>
    </location>
</feature>
<organism evidence="7 8">
    <name type="scientific">Ravibacter arvi</name>
    <dbReference type="NCBI Taxonomy" id="2051041"/>
    <lineage>
        <taxon>Bacteria</taxon>
        <taxon>Pseudomonadati</taxon>
        <taxon>Bacteroidota</taxon>
        <taxon>Cytophagia</taxon>
        <taxon>Cytophagales</taxon>
        <taxon>Spirosomataceae</taxon>
        <taxon>Ravibacter</taxon>
    </lineage>
</organism>
<dbReference type="InterPro" id="IPR013324">
    <property type="entry name" value="RNA_pol_sigma_r3/r4-like"/>
</dbReference>
<gene>
    <name evidence="7" type="ORF">GCM10023091_23460</name>
</gene>
<sequence>MTLLSDEILVKMLKADDHAAFREIYKRYWKSLFLAAQRKLKSEETCEELVQNIFLAIWEKRDTLLIENLRGYLFSALKYQVVDQLRRELLAEKYSGFLQAKEEQYEETPEGALHFRDISAIFESIFAQLPAKTSRVFHLSRIEHKSTKEIAALLDIPERTVEYHITQSLKILRRQLSDFLPLWIIVCYKLLNG</sequence>
<dbReference type="PANTHER" id="PTHR43133">
    <property type="entry name" value="RNA POLYMERASE ECF-TYPE SIGMA FACTO"/>
    <property type="match status" value="1"/>
</dbReference>
<protein>
    <submittedName>
        <fullName evidence="7">RNA polymerase sigma-70 factor</fullName>
    </submittedName>
</protein>
<keyword evidence="4" id="KW-0804">Transcription</keyword>
<feature type="domain" description="RNA polymerase sigma-70 region 2" evidence="5">
    <location>
        <begin position="25"/>
        <end position="88"/>
    </location>
</feature>
<dbReference type="Proteomes" id="UP001501508">
    <property type="component" value="Unassembled WGS sequence"/>
</dbReference>
<dbReference type="InterPro" id="IPR014284">
    <property type="entry name" value="RNA_pol_sigma-70_dom"/>
</dbReference>
<dbReference type="RefSeq" id="WP_345029260.1">
    <property type="nucleotide sequence ID" value="NZ_BAABEY010000024.1"/>
</dbReference>
<dbReference type="EMBL" id="BAABEY010000024">
    <property type="protein sequence ID" value="GAA4440194.1"/>
    <property type="molecule type" value="Genomic_DNA"/>
</dbReference>
<dbReference type="InterPro" id="IPR039425">
    <property type="entry name" value="RNA_pol_sigma-70-like"/>
</dbReference>
<dbReference type="Gene3D" id="1.10.10.10">
    <property type="entry name" value="Winged helix-like DNA-binding domain superfamily/Winged helix DNA-binding domain"/>
    <property type="match status" value="1"/>
</dbReference>
<dbReference type="InterPro" id="IPR014327">
    <property type="entry name" value="RNA_pol_sigma70_bacteroid"/>
</dbReference>
<evidence type="ECO:0000313" key="7">
    <source>
        <dbReference type="EMBL" id="GAA4440194.1"/>
    </source>
</evidence>
<keyword evidence="3" id="KW-0731">Sigma factor</keyword>
<dbReference type="InterPro" id="IPR007627">
    <property type="entry name" value="RNA_pol_sigma70_r2"/>
</dbReference>
<evidence type="ECO:0000259" key="5">
    <source>
        <dbReference type="Pfam" id="PF04542"/>
    </source>
</evidence>
<dbReference type="Gene3D" id="1.10.1740.10">
    <property type="match status" value="1"/>
</dbReference>
<evidence type="ECO:0000256" key="4">
    <source>
        <dbReference type="ARBA" id="ARBA00023163"/>
    </source>
</evidence>
<evidence type="ECO:0000256" key="2">
    <source>
        <dbReference type="ARBA" id="ARBA00023015"/>
    </source>
</evidence>
<name>A0ABP8M097_9BACT</name>